<dbReference type="AlphaFoldDB" id="A0A6S6TSE5"/>
<proteinExistence type="predicted"/>
<accession>A0A6S6TSE5</accession>
<protein>
    <submittedName>
        <fullName evidence="1">Uncharacterized protein</fullName>
    </submittedName>
</protein>
<organism evidence="1">
    <name type="scientific">uncultured Thiotrichaceae bacterium</name>
    <dbReference type="NCBI Taxonomy" id="298394"/>
    <lineage>
        <taxon>Bacteria</taxon>
        <taxon>Pseudomonadati</taxon>
        <taxon>Pseudomonadota</taxon>
        <taxon>Gammaproteobacteria</taxon>
        <taxon>Thiotrichales</taxon>
        <taxon>Thiotrichaceae</taxon>
        <taxon>environmental samples</taxon>
    </lineage>
</organism>
<gene>
    <name evidence="1" type="ORF">HELGO_WM15738</name>
</gene>
<sequence>MCVLALLANPLLRDEQRAFIAHHLPLIQQAFNHHGQLATPETVLATDFYGTELKALLTARQYGFFVDEALLLKSAQRFLGYSRYQATIRQ</sequence>
<evidence type="ECO:0000313" key="1">
    <source>
        <dbReference type="EMBL" id="CAA6821067.1"/>
    </source>
</evidence>
<reference evidence="1" key="1">
    <citation type="submission" date="2020-01" db="EMBL/GenBank/DDBJ databases">
        <authorList>
            <person name="Meier V. D."/>
            <person name="Meier V D."/>
        </authorList>
    </citation>
    <scope>NUCLEOTIDE SEQUENCE</scope>
    <source>
        <strain evidence="1">HLG_WM_MAG_09</strain>
    </source>
</reference>
<dbReference type="EMBL" id="CACVAT010000352">
    <property type="protein sequence ID" value="CAA6821067.1"/>
    <property type="molecule type" value="Genomic_DNA"/>
</dbReference>
<name>A0A6S6TSE5_9GAMM</name>